<accession>A0ABS9VJX0</accession>
<dbReference type="Gene3D" id="1.10.8.1040">
    <property type="match status" value="1"/>
</dbReference>
<evidence type="ECO:0000313" key="5">
    <source>
        <dbReference type="Proteomes" id="UP001203058"/>
    </source>
</evidence>
<dbReference type="InterPro" id="IPR014274">
    <property type="entry name" value="PPIase_EpsD"/>
</dbReference>
<evidence type="ECO:0000313" key="4">
    <source>
        <dbReference type="EMBL" id="MCH8614687.1"/>
    </source>
</evidence>
<dbReference type="PROSITE" id="PS51257">
    <property type="entry name" value="PROKAR_LIPOPROTEIN"/>
    <property type="match status" value="1"/>
</dbReference>
<protein>
    <recommendedName>
        <fullName evidence="2">peptidylprolyl isomerase</fullName>
        <ecNumber evidence="2">5.2.1.8</ecNumber>
    </recommendedName>
</protein>
<gene>
    <name evidence="4" type="ORF">LZ016_01010</name>
</gene>
<evidence type="ECO:0000256" key="2">
    <source>
        <dbReference type="ARBA" id="ARBA00013194"/>
    </source>
</evidence>
<sequence>MRTKIILALGLAVLSSACDKKAEGQTVAVVNGEEITAAELNAELASARLPEGMSQKDARARVLQAIVDRRLVAQQAKKDGIDKSPDFLNRQRRMNEDLLINMYASRQIDTAQLPSPQQVQNFEASRPEMFANREQWNLDQVRFKTPTDAAVKAKLDQAKSIDEVVQVLTAAGIQFQRQKNRLDTAVIPHNMYGQIKTSTPGEPFVVPVGDQMIASVITSREPAPLLGEKARPIAVAAIRREQAAKLMQDRLKSLQQAAKIEYKEGYAPATK</sequence>
<dbReference type="EMBL" id="JAKZHW010000001">
    <property type="protein sequence ID" value="MCH8614687.1"/>
    <property type="molecule type" value="Genomic_DNA"/>
</dbReference>
<dbReference type="InterPro" id="IPR027304">
    <property type="entry name" value="Trigger_fact/SurA_dom_sf"/>
</dbReference>
<comment type="caution">
    <text evidence="4">The sequence shown here is derived from an EMBL/GenBank/DDBJ whole genome shotgun (WGS) entry which is preliminary data.</text>
</comment>
<keyword evidence="4" id="KW-0413">Isomerase</keyword>
<dbReference type="PANTHER" id="PTHR47245">
    <property type="entry name" value="PEPTIDYLPROLYL ISOMERASE"/>
    <property type="match status" value="1"/>
</dbReference>
<dbReference type="SUPFAM" id="SSF109998">
    <property type="entry name" value="Triger factor/SurA peptide-binding domain-like"/>
    <property type="match status" value="1"/>
</dbReference>
<evidence type="ECO:0000256" key="1">
    <source>
        <dbReference type="ARBA" id="ARBA00000971"/>
    </source>
</evidence>
<dbReference type="EC" id="5.2.1.8" evidence="2"/>
<reference evidence="4 5" key="1">
    <citation type="submission" date="2022-03" db="EMBL/GenBank/DDBJ databases">
        <authorList>
            <person name="Jo J.-H."/>
            <person name="Im W.-T."/>
        </authorList>
    </citation>
    <scope>NUCLEOTIDE SEQUENCE [LARGE SCALE GENOMIC DNA]</scope>
    <source>
        <strain evidence="4 5">SM33</strain>
    </source>
</reference>
<name>A0ABS9VJX0_9SPHN</name>
<dbReference type="NCBIfam" id="TIGR02925">
    <property type="entry name" value="cis_trans_EpsD"/>
    <property type="match status" value="1"/>
</dbReference>
<evidence type="ECO:0000256" key="3">
    <source>
        <dbReference type="ARBA" id="ARBA00023110"/>
    </source>
</evidence>
<dbReference type="InterPro" id="IPR050245">
    <property type="entry name" value="PrsA_foldase"/>
</dbReference>
<comment type="catalytic activity">
    <reaction evidence="1">
        <text>[protein]-peptidylproline (omega=180) = [protein]-peptidylproline (omega=0)</text>
        <dbReference type="Rhea" id="RHEA:16237"/>
        <dbReference type="Rhea" id="RHEA-COMP:10747"/>
        <dbReference type="Rhea" id="RHEA-COMP:10748"/>
        <dbReference type="ChEBI" id="CHEBI:83833"/>
        <dbReference type="ChEBI" id="CHEBI:83834"/>
        <dbReference type="EC" id="5.2.1.8"/>
    </reaction>
</comment>
<organism evidence="4 5">
    <name type="scientific">Sphingomonas telluris</name>
    <dbReference type="NCBI Taxonomy" id="2907998"/>
    <lineage>
        <taxon>Bacteria</taxon>
        <taxon>Pseudomonadati</taxon>
        <taxon>Pseudomonadota</taxon>
        <taxon>Alphaproteobacteria</taxon>
        <taxon>Sphingomonadales</taxon>
        <taxon>Sphingomonadaceae</taxon>
        <taxon>Sphingomonas</taxon>
    </lineage>
</organism>
<dbReference type="RefSeq" id="WP_241445185.1">
    <property type="nucleotide sequence ID" value="NZ_JAKZHW010000001.1"/>
</dbReference>
<dbReference type="Pfam" id="PF13623">
    <property type="entry name" value="SurA_N_2"/>
    <property type="match status" value="1"/>
</dbReference>
<keyword evidence="3" id="KW-0697">Rotamase</keyword>
<proteinExistence type="predicted"/>
<keyword evidence="5" id="KW-1185">Reference proteome</keyword>
<dbReference type="Proteomes" id="UP001203058">
    <property type="component" value="Unassembled WGS sequence"/>
</dbReference>
<dbReference type="GO" id="GO:0003755">
    <property type="term" value="F:peptidyl-prolyl cis-trans isomerase activity"/>
    <property type="evidence" value="ECO:0007669"/>
    <property type="project" value="UniProtKB-EC"/>
</dbReference>
<dbReference type="PANTHER" id="PTHR47245:SF2">
    <property type="entry name" value="PEPTIDYL-PROLYL CIS-TRANS ISOMERASE HP_0175-RELATED"/>
    <property type="match status" value="1"/>
</dbReference>